<accession>A0AAF0DFZ3</accession>
<feature type="region of interest" description="Disordered" evidence="1">
    <location>
        <begin position="1"/>
        <end position="25"/>
    </location>
</feature>
<proteinExistence type="predicted"/>
<keyword evidence="3" id="KW-1185">Reference proteome</keyword>
<name>A0AAF0DFZ3_9EURO</name>
<dbReference type="AlphaFoldDB" id="A0AAF0DFZ3"/>
<evidence type="ECO:0000256" key="1">
    <source>
        <dbReference type="SAM" id="MobiDB-lite"/>
    </source>
</evidence>
<evidence type="ECO:0000313" key="3">
    <source>
        <dbReference type="Proteomes" id="UP001219355"/>
    </source>
</evidence>
<sequence>MEDPGSQVREEAVGGEEADHNGWGGVVKKPVPSVSLSTAATVTAVPFIIAAVHPPAPPEPSSSAFHNCGSILSSSARNVKAQRRPHHAAGAMLNARHIRRGKYQRRSTPRITATRGCKGLVVTDCGEGLRAEVFGAVWEGGGGRMFGSKRLLEIGGVWRRRG</sequence>
<evidence type="ECO:0000313" key="2">
    <source>
        <dbReference type="EMBL" id="WEW57513.1"/>
    </source>
</evidence>
<gene>
    <name evidence="2" type="ORF">PRK78_002980</name>
</gene>
<dbReference type="EMBL" id="CP120628">
    <property type="protein sequence ID" value="WEW57513.1"/>
    <property type="molecule type" value="Genomic_DNA"/>
</dbReference>
<feature type="compositionally biased region" description="Basic and acidic residues" evidence="1">
    <location>
        <begin position="8"/>
        <end position="20"/>
    </location>
</feature>
<dbReference type="Proteomes" id="UP001219355">
    <property type="component" value="Chromosome 2"/>
</dbReference>
<reference evidence="2" key="1">
    <citation type="submission" date="2023-03" db="EMBL/GenBank/DDBJ databases">
        <title>Emydomyces testavorans Genome Sequence.</title>
        <authorList>
            <person name="Hoyer L."/>
        </authorList>
    </citation>
    <scope>NUCLEOTIDE SEQUENCE</scope>
    <source>
        <strain evidence="2">16-2883</strain>
    </source>
</reference>
<organism evidence="2 3">
    <name type="scientific">Emydomyces testavorans</name>
    <dbReference type="NCBI Taxonomy" id="2070801"/>
    <lineage>
        <taxon>Eukaryota</taxon>
        <taxon>Fungi</taxon>
        <taxon>Dikarya</taxon>
        <taxon>Ascomycota</taxon>
        <taxon>Pezizomycotina</taxon>
        <taxon>Eurotiomycetes</taxon>
        <taxon>Eurotiomycetidae</taxon>
        <taxon>Onygenales</taxon>
        <taxon>Nannizziopsiaceae</taxon>
        <taxon>Emydomyces</taxon>
    </lineage>
</organism>
<protein>
    <submittedName>
        <fullName evidence="2">Uncharacterized protein</fullName>
    </submittedName>
</protein>